<dbReference type="AlphaFoldDB" id="A0A1F6FNC8"/>
<sequence length="80" mass="8750">MIRSRRSKKMSRTMRKDAAAAFKAAASESESREDRRFGESGSKSQLPDQHGMFHGESGGDHDWGGAGATKPSVNERKPTL</sequence>
<reference evidence="2 3" key="1">
    <citation type="journal article" date="2016" name="Nat. Commun.">
        <title>Thousands of microbial genomes shed light on interconnected biogeochemical processes in an aquifer system.</title>
        <authorList>
            <person name="Anantharaman K."/>
            <person name="Brown C.T."/>
            <person name="Hug L.A."/>
            <person name="Sharon I."/>
            <person name="Castelle C.J."/>
            <person name="Probst A.J."/>
            <person name="Thomas B.C."/>
            <person name="Singh A."/>
            <person name="Wilkins M.J."/>
            <person name="Karaoz U."/>
            <person name="Brodie E.L."/>
            <person name="Williams K.H."/>
            <person name="Hubbard S.S."/>
            <person name="Banfield J.F."/>
        </authorList>
    </citation>
    <scope>NUCLEOTIDE SEQUENCE [LARGE SCALE GENOMIC DNA]</scope>
</reference>
<feature type="compositionally biased region" description="Low complexity" evidence="1">
    <location>
        <begin position="19"/>
        <end position="28"/>
    </location>
</feature>
<dbReference type="Proteomes" id="UP000177968">
    <property type="component" value="Unassembled WGS sequence"/>
</dbReference>
<feature type="region of interest" description="Disordered" evidence="1">
    <location>
        <begin position="1"/>
        <end position="80"/>
    </location>
</feature>
<evidence type="ECO:0000256" key="1">
    <source>
        <dbReference type="SAM" id="MobiDB-lite"/>
    </source>
</evidence>
<evidence type="ECO:0000313" key="3">
    <source>
        <dbReference type="Proteomes" id="UP000177968"/>
    </source>
</evidence>
<protein>
    <submittedName>
        <fullName evidence="2">Uncharacterized protein</fullName>
    </submittedName>
</protein>
<comment type="caution">
    <text evidence="2">The sequence shown here is derived from an EMBL/GenBank/DDBJ whole genome shotgun (WGS) entry which is preliminary data.</text>
</comment>
<gene>
    <name evidence="2" type="ORF">A3H15_01595</name>
</gene>
<proteinExistence type="predicted"/>
<dbReference type="EMBL" id="MFMO01000030">
    <property type="protein sequence ID" value="OGG87351.1"/>
    <property type="molecule type" value="Genomic_DNA"/>
</dbReference>
<accession>A0A1F6FNC8</accession>
<organism evidence="2 3">
    <name type="scientific">Candidatus Kaiserbacteria bacterium RIFCSPLOWO2_12_FULL_50_28</name>
    <dbReference type="NCBI Taxonomy" id="1798527"/>
    <lineage>
        <taxon>Bacteria</taxon>
        <taxon>Candidatus Kaiseribacteriota</taxon>
    </lineage>
</organism>
<evidence type="ECO:0000313" key="2">
    <source>
        <dbReference type="EMBL" id="OGG87351.1"/>
    </source>
</evidence>
<name>A0A1F6FNC8_9BACT</name>
<feature type="compositionally biased region" description="Basic and acidic residues" evidence="1">
    <location>
        <begin position="29"/>
        <end position="38"/>
    </location>
</feature>
<feature type="compositionally biased region" description="Basic residues" evidence="1">
    <location>
        <begin position="1"/>
        <end position="13"/>
    </location>
</feature>
<feature type="compositionally biased region" description="Basic and acidic residues" evidence="1">
    <location>
        <begin position="51"/>
        <end position="63"/>
    </location>
</feature>